<dbReference type="GO" id="GO:0008270">
    <property type="term" value="F:zinc ion binding"/>
    <property type="evidence" value="ECO:0007669"/>
    <property type="project" value="InterPro"/>
</dbReference>
<evidence type="ECO:0000256" key="3">
    <source>
        <dbReference type="ARBA" id="ARBA00009490"/>
    </source>
</evidence>
<dbReference type="InterPro" id="IPR001818">
    <property type="entry name" value="Pept_M10_metallopeptidase"/>
</dbReference>
<dbReference type="InterPro" id="IPR001343">
    <property type="entry name" value="Hemolysn_Ca-bd"/>
</dbReference>
<dbReference type="InterPro" id="IPR024079">
    <property type="entry name" value="MetalloPept_cat_dom_sf"/>
</dbReference>
<evidence type="ECO:0000256" key="6">
    <source>
        <dbReference type="ARBA" id="ARBA00022723"/>
    </source>
</evidence>
<dbReference type="PRINTS" id="PR00313">
    <property type="entry name" value="CABNDNGRPT"/>
</dbReference>
<dbReference type="Gene3D" id="3.40.390.10">
    <property type="entry name" value="Collagenase (Catalytic Domain)"/>
    <property type="match status" value="1"/>
</dbReference>
<dbReference type="InterPro" id="IPR013783">
    <property type="entry name" value="Ig-like_fold"/>
</dbReference>
<reference evidence="11 12" key="1">
    <citation type="submission" date="2017-03" db="EMBL/GenBank/DDBJ databases">
        <title>Whole genome sequences of fourteen strains of Bradyrhizobium canariense and one strain of Bradyrhizobium japonicum isolated from Lupinus (Papilionoideae: Genisteae) species in Algeria.</title>
        <authorList>
            <person name="Crovadore J."/>
            <person name="Chekireb D."/>
            <person name="Brachmann A."/>
            <person name="Chablais R."/>
            <person name="Cochard B."/>
            <person name="Lefort F."/>
        </authorList>
    </citation>
    <scope>NUCLEOTIDE SEQUENCE [LARGE SCALE GENOMIC DNA]</scope>
    <source>
        <strain evidence="11 12">UBMA197</strain>
    </source>
</reference>
<comment type="subcellular location">
    <subcellularLocation>
        <location evidence="2">Secreted</location>
    </subcellularLocation>
</comment>
<dbReference type="SUPFAM" id="SSF51120">
    <property type="entry name" value="beta-Roll"/>
    <property type="match status" value="1"/>
</dbReference>
<comment type="similarity">
    <text evidence="3">Belongs to the peptidase M10B family.</text>
</comment>
<dbReference type="GO" id="GO:0031012">
    <property type="term" value="C:extracellular matrix"/>
    <property type="evidence" value="ECO:0007669"/>
    <property type="project" value="InterPro"/>
</dbReference>
<dbReference type="GO" id="GO:0005509">
    <property type="term" value="F:calcium ion binding"/>
    <property type="evidence" value="ECO:0007669"/>
    <property type="project" value="InterPro"/>
</dbReference>
<dbReference type="Pfam" id="PF08548">
    <property type="entry name" value="Peptidase_M10_C"/>
    <property type="match status" value="1"/>
</dbReference>
<keyword evidence="5" id="KW-0645">Protease</keyword>
<dbReference type="Proteomes" id="UP000193335">
    <property type="component" value="Unassembled WGS sequence"/>
</dbReference>
<sequence>MANSVTVGATNSADIDGLLSGYKWTGTITYSFPDSPSDYSNPYYGGNSEPTSSGFAAAPSAMQAAINYAIGLILGYTNASIQYVGTDGANIMIAQSSKPPTSYAYYPGDYAAGGDVWFGTQYNYSQAKLGNYEFTTAMHELGHALGLKHSQETGGPANVAVPSAHDDSEYTIMSYRSYVGASTTAGYSNEAYGYPQTYMANDILALQTMYGANYTTQGGNTVYSWNPTTGQEFINGVGQLAPGGGTGNSANRIYETIWDGGGIDTYDLSNYTTNLSINLNPGATSLFSTVQRANLGDNQKLGYDHYASGNVYNAYLYNNDARSYIDNATGGSGNDTIIGNAIANVLNGGGGNDTITGGGGNDAIIGGAGTDTTVYSGNRANYAITYSAVTQTLTVVDQRSGSPDGTDTVTGVESFQFADGVVASSVLMGPPKADLSEFVAVSQSSVPGGGNVTVDAYNMNLGDAVAGPSIAGIYLSTDATITTSDTLLATVSTSMTLATVSQAGYYDHQTILVAVPGNLAPGTYYIGGIGDYNNQLSERDETNNTYNAVQITVTAPGHPDLIEYVAVDKTTVAAGSSLTVDAYNMNIGNAVAGPTTAAIYISTDATITASDTLLTTVTTSSTLSTVSLPGYYDQKAVSVTLPGNLAPGTYYIGGISDYNNQLTESNETNNTYNVVQVTVTAPTQPDLIEYLVAAKTTVAAGSGLTIDAYNMNIGNAVAGPTTAAIYLSTDATITTSDTLLTTLTTGSTLATVSQPGYYDLHTVTLTLPGNLAPGTYYVGGISDYNNQLTESNETNNTYNTLQVTVTAPAQPDLIEYLVVNNATVAAGSGLTFDAYNMNIGNAVAGPTTAGIYLSTDATITTGDTLLTTLTTSSTLATVSQPGYYDLHTVTVTLPGNLAPGTYYVGGISDYNNHLTESNETNNTYNAVQITVAAASGPVASQAPTASLSPAQATTNGGAGAGGALLAGHPNVQDNFALLQTDNAQGGLWADHSQLARLVSELAARTQQLTDMTDAHFVFDHVSETAQHHVGDYHLI</sequence>
<dbReference type="GO" id="GO:0006508">
    <property type="term" value="P:proteolysis"/>
    <property type="evidence" value="ECO:0007669"/>
    <property type="project" value="UniProtKB-KW"/>
</dbReference>
<dbReference type="SMART" id="SM00235">
    <property type="entry name" value="ZnMc"/>
    <property type="match status" value="1"/>
</dbReference>
<keyword evidence="9" id="KW-0862">Zinc</keyword>
<evidence type="ECO:0000256" key="2">
    <source>
        <dbReference type="ARBA" id="ARBA00004613"/>
    </source>
</evidence>
<evidence type="ECO:0000256" key="8">
    <source>
        <dbReference type="ARBA" id="ARBA00022801"/>
    </source>
</evidence>
<dbReference type="InterPro" id="IPR006026">
    <property type="entry name" value="Peptidase_Metallo"/>
</dbReference>
<dbReference type="PROSITE" id="PS00330">
    <property type="entry name" value="HEMOLYSIN_CALCIUM"/>
    <property type="match status" value="1"/>
</dbReference>
<name>A0A1Y2J6L8_BRAJP</name>
<evidence type="ECO:0000256" key="7">
    <source>
        <dbReference type="ARBA" id="ARBA00022737"/>
    </source>
</evidence>
<proteinExistence type="inferred from homology"/>
<organism evidence="11 12">
    <name type="scientific">Bradyrhizobium japonicum</name>
    <dbReference type="NCBI Taxonomy" id="375"/>
    <lineage>
        <taxon>Bacteria</taxon>
        <taxon>Pseudomonadati</taxon>
        <taxon>Pseudomonadota</taxon>
        <taxon>Alphaproteobacteria</taxon>
        <taxon>Hyphomicrobiales</taxon>
        <taxon>Nitrobacteraceae</taxon>
        <taxon>Bradyrhizobium</taxon>
    </lineage>
</organism>
<dbReference type="Pfam" id="PF00413">
    <property type="entry name" value="Peptidase_M10"/>
    <property type="match status" value="1"/>
</dbReference>
<evidence type="ECO:0000256" key="1">
    <source>
        <dbReference type="ARBA" id="ARBA00001913"/>
    </source>
</evidence>
<dbReference type="GO" id="GO:0004222">
    <property type="term" value="F:metalloendopeptidase activity"/>
    <property type="evidence" value="ECO:0007669"/>
    <property type="project" value="InterPro"/>
</dbReference>
<evidence type="ECO:0000313" key="11">
    <source>
        <dbReference type="EMBL" id="OSJ21454.1"/>
    </source>
</evidence>
<dbReference type="InterPro" id="IPR018511">
    <property type="entry name" value="Hemolysin-typ_Ca-bd_CS"/>
</dbReference>
<keyword evidence="4" id="KW-0964">Secreted</keyword>
<keyword evidence="6" id="KW-0479">Metal-binding</keyword>
<dbReference type="Pfam" id="PF00353">
    <property type="entry name" value="HemolysinCabind"/>
    <property type="match status" value="1"/>
</dbReference>
<feature type="domain" description="Peptidase metallopeptidase" evidence="10">
    <location>
        <begin position="20"/>
        <end position="194"/>
    </location>
</feature>
<dbReference type="EMBL" id="NAFL01000287">
    <property type="protein sequence ID" value="OSJ21454.1"/>
    <property type="molecule type" value="Genomic_DNA"/>
</dbReference>
<dbReference type="InterPro" id="IPR011049">
    <property type="entry name" value="Serralysin-like_metalloprot_C"/>
</dbReference>
<dbReference type="SUPFAM" id="SSF55486">
    <property type="entry name" value="Metalloproteases ('zincins'), catalytic domain"/>
    <property type="match status" value="1"/>
</dbReference>
<accession>A0A1Y2J6L8</accession>
<evidence type="ECO:0000256" key="9">
    <source>
        <dbReference type="ARBA" id="ARBA00022833"/>
    </source>
</evidence>
<dbReference type="InterPro" id="IPR034033">
    <property type="entry name" value="Serralysin-like"/>
</dbReference>
<dbReference type="GO" id="GO:0005615">
    <property type="term" value="C:extracellular space"/>
    <property type="evidence" value="ECO:0007669"/>
    <property type="project" value="InterPro"/>
</dbReference>
<dbReference type="InterPro" id="IPR011635">
    <property type="entry name" value="CARDB"/>
</dbReference>
<dbReference type="CDD" id="cd04277">
    <property type="entry name" value="ZnMc_serralysin_like"/>
    <property type="match status" value="1"/>
</dbReference>
<dbReference type="InterPro" id="IPR013858">
    <property type="entry name" value="Peptidase_M10B_C"/>
</dbReference>
<dbReference type="Gene3D" id="2.60.40.10">
    <property type="entry name" value="Immunoglobulins"/>
    <property type="match status" value="3"/>
</dbReference>
<dbReference type="Gene3D" id="2.150.10.10">
    <property type="entry name" value="Serralysin-like metalloprotease, C-terminal"/>
    <property type="match status" value="1"/>
</dbReference>
<evidence type="ECO:0000256" key="4">
    <source>
        <dbReference type="ARBA" id="ARBA00022525"/>
    </source>
</evidence>
<evidence type="ECO:0000259" key="10">
    <source>
        <dbReference type="SMART" id="SM00235"/>
    </source>
</evidence>
<dbReference type="AlphaFoldDB" id="A0A1Y2J6L8"/>
<dbReference type="Pfam" id="PF07705">
    <property type="entry name" value="CARDB"/>
    <property type="match status" value="3"/>
</dbReference>
<comment type="cofactor">
    <cofactor evidence="1">
        <name>Ca(2+)</name>
        <dbReference type="ChEBI" id="CHEBI:29108"/>
    </cofactor>
</comment>
<evidence type="ECO:0000313" key="12">
    <source>
        <dbReference type="Proteomes" id="UP000193335"/>
    </source>
</evidence>
<dbReference type="RefSeq" id="WP_085405800.1">
    <property type="nucleotide sequence ID" value="NZ_NAFL01000287.1"/>
</dbReference>
<evidence type="ECO:0000256" key="5">
    <source>
        <dbReference type="ARBA" id="ARBA00022670"/>
    </source>
</evidence>
<comment type="caution">
    <text evidence="11">The sequence shown here is derived from an EMBL/GenBank/DDBJ whole genome shotgun (WGS) entry which is preliminary data.</text>
</comment>
<protein>
    <recommendedName>
        <fullName evidence="10">Peptidase metallopeptidase domain-containing protein</fullName>
    </recommendedName>
</protein>
<keyword evidence="8" id="KW-0378">Hydrolase</keyword>
<gene>
    <name evidence="11" type="ORF">BSZ19_49515</name>
</gene>
<keyword evidence="7" id="KW-0677">Repeat</keyword>